<feature type="transmembrane region" description="Helical" evidence="3">
    <location>
        <begin position="1018"/>
        <end position="1040"/>
    </location>
</feature>
<dbReference type="GO" id="GO:0016042">
    <property type="term" value="P:lipid catabolic process"/>
    <property type="evidence" value="ECO:0007669"/>
    <property type="project" value="UniProtKB-UniRule"/>
</dbReference>
<reference evidence="5" key="1">
    <citation type="submission" date="2020-07" db="EMBL/GenBank/DDBJ databases">
        <title>Description of Mycobacterium gordonae subsp. intergordonae subsp.nov. and Mycobacterium gordonae subsp. gordonae subsp. nov.</title>
        <authorList>
            <person name="Huang H."/>
        </authorList>
    </citation>
    <scope>NUCLEOTIDE SEQUENCE [LARGE SCALE GENOMIC DNA]</scope>
    <source>
        <strain evidence="5">24T</strain>
    </source>
</reference>
<feature type="short sequence motif" description="GXSXG" evidence="2">
    <location>
        <begin position="83"/>
        <end position="87"/>
    </location>
</feature>
<keyword evidence="1 2" id="KW-0443">Lipid metabolism</keyword>
<keyword evidence="2" id="KW-0378">Hydrolase</keyword>
<dbReference type="KEGG" id="mgor:H0P51_15945"/>
<dbReference type="Gene3D" id="3.40.1090.10">
    <property type="entry name" value="Cytosolic phospholipase A2 catalytic domain"/>
    <property type="match status" value="1"/>
</dbReference>
<dbReference type="GO" id="GO:0016787">
    <property type="term" value="F:hydrolase activity"/>
    <property type="evidence" value="ECO:0007669"/>
    <property type="project" value="UniProtKB-UniRule"/>
</dbReference>
<dbReference type="RefSeq" id="WP_180913777.1">
    <property type="nucleotide sequence ID" value="NZ_CP059165.1"/>
</dbReference>
<evidence type="ECO:0000256" key="2">
    <source>
        <dbReference type="PROSITE-ProRule" id="PRU01161"/>
    </source>
</evidence>
<organism evidence="5 6">
    <name type="scientific">Mycobacterium vicinigordonae</name>
    <dbReference type="NCBI Taxonomy" id="1719132"/>
    <lineage>
        <taxon>Bacteria</taxon>
        <taxon>Bacillati</taxon>
        <taxon>Actinomycetota</taxon>
        <taxon>Actinomycetes</taxon>
        <taxon>Mycobacteriales</taxon>
        <taxon>Mycobacteriaceae</taxon>
        <taxon>Mycobacterium</taxon>
    </lineage>
</organism>
<feature type="transmembrane region" description="Helical" evidence="3">
    <location>
        <begin position="1060"/>
        <end position="1079"/>
    </location>
</feature>
<keyword evidence="2" id="KW-0442">Lipid degradation</keyword>
<comment type="caution">
    <text evidence="2">Lacks conserved residue(s) required for the propagation of feature annotation.</text>
</comment>
<protein>
    <submittedName>
        <fullName evidence="5">DUF3376 domain-containing protein</fullName>
    </submittedName>
</protein>
<dbReference type="InterPro" id="IPR024282">
    <property type="entry name" value="DUF3376"/>
</dbReference>
<keyword evidence="3" id="KW-0812">Transmembrane</keyword>
<accession>A0A7D6DV13</accession>
<feature type="domain" description="PNPLA" evidence="4">
    <location>
        <begin position="23"/>
        <end position="335"/>
    </location>
</feature>
<dbReference type="SUPFAM" id="SSF52151">
    <property type="entry name" value="FabD/lysophospholipase-like"/>
    <property type="match status" value="1"/>
</dbReference>
<dbReference type="PROSITE" id="PS51635">
    <property type="entry name" value="PNPLA"/>
    <property type="match status" value="1"/>
</dbReference>
<sequence>MAESTAQAPAVQAVPQRTLRLALAMRGGVSLAVWIGGAVTEIDLFRRACLTDSPATGIRADKYRELLTRTRKYNTVEIDILAGASAGGLNAVLYGLAQTCGSVLDTVAHDTWVRDGGMWELLRKPGFGRAPSLLRGDEQFFPVLRQALDAILASGGASTVAKRLSVELAATLLADVTKTDRANRARFSFMATQGTLISGYRGIPSTTDHDDAEILAALDRLALAARATSSFPGAFEPASIFSTTIRPSHPELEDPPALPPYFEPASHGDIKRGSSVEQRPESPMAGLGVNMSTAFPYARWFPFAHDDPVSDEPVSEPFYVVDGGIFDNIPIDRAIRAIAQAPAAHPSERYLLYLDPEPPTPPNAGTDAAHYDTALNWVRVIQRCLRLKQRSETSDDELNLILEHNNSVLAIRGRVEALADQVRRSPEILSELIDPQTYTQCRITTDTEWISQLLTNPWAELCQPPHAGGDYTALDPAQALTIKNQVSAAYNAPGVHELIPHDLIALADQVRVLLAWVRALEDLLQALAAGETDALATLLPDRTECAATLRGWKLTLYRWLTVLAEAKHHAIDEVLAQPLRTRTLNHSKYPLRQRLEESWETQRQLALSDALERLLCARGATEDESLFYQALSEARPFPPGAGRRIRDVAPEAFKSARDEIVGASKVISDEVCRLPQPLTPALRYWTESVYALFYTCPELASVAQLAMLFALTGVPDTASIINFDRITSDETPAVDTTVLADAARAVQLRTWIRKGTRGQPIHRLIDAPPDNLVTADAKLAGNVLSRFGGFLLTDWRRNDWQWGRLDAAAAITRILGDTRPPPTQRPHETEAQFRARLDEQEEQRRVDIKYLQDSIAADATLTGHGAANDAALTETVGGQTLGAVCPQYRFALASRVVPLLYRAVLPAGSSGWPTTSAAWLGQLLLLRPAAVPVPLVADPLRALLALATVLLSAALLGVSDSPRPLHIVYGLLFITIGSVITLRAVRLEMNWRTLKETIDTSNDRRVQWRKLLDSADRWWYRAASAVLGVAVTAIGGAHIYQVITRWHSGRAVQPDYPTVPFEAFAAAAVMILTAAHWLNKRSVDVVVPRTQVAIPRTVRSRRTALGAVAVALLGATILSAFATPSSHPQPWSAWLRPQATWMLGGSGPWFHAWTASAAIAGLAVAILTVLSLSGWAHPWGIASCAVGISTGAVLLQSVFDVWWRTTAGRPILDLLPTLTWMVLLGAVIAAIPVRLDNYGDPGAPRRPRGHREQARSA</sequence>
<keyword evidence="6" id="KW-1185">Reference proteome</keyword>
<evidence type="ECO:0000256" key="1">
    <source>
        <dbReference type="ARBA" id="ARBA00023098"/>
    </source>
</evidence>
<proteinExistence type="predicted"/>
<keyword evidence="3" id="KW-0472">Membrane</keyword>
<dbReference type="InterPro" id="IPR002641">
    <property type="entry name" value="PNPLA_dom"/>
</dbReference>
<feature type="transmembrane region" description="Helical" evidence="3">
    <location>
        <begin position="1179"/>
        <end position="1198"/>
    </location>
</feature>
<keyword evidence="3" id="KW-1133">Transmembrane helix</keyword>
<evidence type="ECO:0000256" key="3">
    <source>
        <dbReference type="SAM" id="Phobius"/>
    </source>
</evidence>
<dbReference type="EMBL" id="CP059165">
    <property type="protein sequence ID" value="QLL05367.1"/>
    <property type="molecule type" value="Genomic_DNA"/>
</dbReference>
<feature type="active site" description="Proton acceptor" evidence="2">
    <location>
        <position position="322"/>
    </location>
</feature>
<feature type="transmembrane region" description="Helical" evidence="3">
    <location>
        <begin position="965"/>
        <end position="985"/>
    </location>
</feature>
<dbReference type="Pfam" id="PF11856">
    <property type="entry name" value="DUF3376"/>
    <property type="match status" value="1"/>
</dbReference>
<feature type="active site" description="Nucleophile" evidence="2">
    <location>
        <position position="85"/>
    </location>
</feature>
<feature type="transmembrane region" description="Helical" evidence="3">
    <location>
        <begin position="1104"/>
        <end position="1122"/>
    </location>
</feature>
<dbReference type="Pfam" id="PF01734">
    <property type="entry name" value="Patatin"/>
    <property type="match status" value="1"/>
</dbReference>
<gene>
    <name evidence="5" type="ORF">H0P51_15945</name>
</gene>
<reference evidence="5" key="2">
    <citation type="submission" date="2020-07" db="EMBL/GenBank/DDBJ databases">
        <authorList>
            <person name="Yu X."/>
        </authorList>
    </citation>
    <scope>NUCLEOTIDE SEQUENCE [LARGE SCALE GENOMIC DNA]</scope>
    <source>
        <strain evidence="5">24T</strain>
    </source>
</reference>
<evidence type="ECO:0000313" key="5">
    <source>
        <dbReference type="EMBL" id="QLL05367.1"/>
    </source>
</evidence>
<feature type="short sequence motif" description="DGA/G" evidence="2">
    <location>
        <begin position="322"/>
        <end position="324"/>
    </location>
</feature>
<evidence type="ECO:0000313" key="6">
    <source>
        <dbReference type="Proteomes" id="UP000510682"/>
    </source>
</evidence>
<dbReference type="AlphaFoldDB" id="A0A7D6DV13"/>
<feature type="transmembrane region" description="Helical" evidence="3">
    <location>
        <begin position="1218"/>
        <end position="1235"/>
    </location>
</feature>
<dbReference type="Proteomes" id="UP000510682">
    <property type="component" value="Chromosome"/>
</dbReference>
<dbReference type="InterPro" id="IPR016035">
    <property type="entry name" value="Acyl_Trfase/lysoPLipase"/>
</dbReference>
<evidence type="ECO:0000259" key="4">
    <source>
        <dbReference type="PROSITE" id="PS51635"/>
    </source>
</evidence>
<feature type="transmembrane region" description="Helical" evidence="3">
    <location>
        <begin position="1150"/>
        <end position="1172"/>
    </location>
</feature>
<name>A0A7D6DV13_9MYCO</name>